<keyword evidence="4" id="KW-1185">Reference proteome</keyword>
<protein>
    <submittedName>
        <fullName evidence="3">(diamondback moth) hypothetical protein</fullName>
    </submittedName>
</protein>
<organism evidence="3 4">
    <name type="scientific">Plutella xylostella</name>
    <name type="common">Diamondback moth</name>
    <name type="synonym">Plutella maculipennis</name>
    <dbReference type="NCBI Taxonomy" id="51655"/>
    <lineage>
        <taxon>Eukaryota</taxon>
        <taxon>Metazoa</taxon>
        <taxon>Ecdysozoa</taxon>
        <taxon>Arthropoda</taxon>
        <taxon>Hexapoda</taxon>
        <taxon>Insecta</taxon>
        <taxon>Pterygota</taxon>
        <taxon>Neoptera</taxon>
        <taxon>Endopterygota</taxon>
        <taxon>Lepidoptera</taxon>
        <taxon>Glossata</taxon>
        <taxon>Ditrysia</taxon>
        <taxon>Yponomeutoidea</taxon>
        <taxon>Plutellidae</taxon>
        <taxon>Plutella</taxon>
    </lineage>
</organism>
<reference evidence="3" key="1">
    <citation type="submission" date="2020-11" db="EMBL/GenBank/DDBJ databases">
        <authorList>
            <person name="Whiteford S."/>
        </authorList>
    </citation>
    <scope>NUCLEOTIDE SEQUENCE</scope>
</reference>
<feature type="chain" id="PRO_5035879067" evidence="2">
    <location>
        <begin position="22"/>
        <end position="289"/>
    </location>
</feature>
<dbReference type="AlphaFoldDB" id="A0A8S4FWT1"/>
<accession>A0A8S4FWT1</accession>
<comment type="caution">
    <text evidence="3">The sequence shown here is derived from an EMBL/GenBank/DDBJ whole genome shotgun (WGS) entry which is preliminary data.</text>
</comment>
<evidence type="ECO:0000313" key="3">
    <source>
        <dbReference type="EMBL" id="CAG9132680.1"/>
    </source>
</evidence>
<sequence length="289" mass="33002">MGLTLKTCLLMLSLQLALSGAQEVAKRAPSGFLGMRGKKYYSAETEHFFKRKPQFFVGVKGKRTYQDLMAELYKRAPMGFVGMRGKKDDAADFNYPEYKRAPMGFVGMRGKKESDFGYNQQSYEYFPKQASLIGQIDYSVNEDLQREPAFPLLDHFLDNYLRQLKEEDTGGANVSNQDSSDSNQTREVPDPDSGSEEMPNDVDKRAARFHQFYGVRGKKSIQTKRPFDVSFRGKFIGVRGKKDLKNNDAKVKFLPDGPWAKRRAQMNGFFGMRGKKWTDDSSLEVDYTN</sequence>
<feature type="region of interest" description="Disordered" evidence="1">
    <location>
        <begin position="168"/>
        <end position="200"/>
    </location>
</feature>
<name>A0A8S4FWT1_PLUXY</name>
<feature type="signal peptide" evidence="2">
    <location>
        <begin position="1"/>
        <end position="21"/>
    </location>
</feature>
<evidence type="ECO:0000256" key="2">
    <source>
        <dbReference type="SAM" id="SignalP"/>
    </source>
</evidence>
<proteinExistence type="predicted"/>
<dbReference type="Proteomes" id="UP000653454">
    <property type="component" value="Unassembled WGS sequence"/>
</dbReference>
<keyword evidence="2" id="KW-0732">Signal</keyword>
<evidence type="ECO:0000256" key="1">
    <source>
        <dbReference type="SAM" id="MobiDB-lite"/>
    </source>
</evidence>
<evidence type="ECO:0000313" key="4">
    <source>
        <dbReference type="Proteomes" id="UP000653454"/>
    </source>
</evidence>
<gene>
    <name evidence="3" type="ORF">PLXY2_LOCUS10970</name>
</gene>
<dbReference type="EMBL" id="CAJHNJ030000052">
    <property type="protein sequence ID" value="CAG9132680.1"/>
    <property type="molecule type" value="Genomic_DNA"/>
</dbReference>